<reference evidence="2" key="1">
    <citation type="submission" date="2023-02" db="EMBL/GenBank/DDBJ databases">
        <title>Actinokineospora globicatena NBRC 15670.</title>
        <authorList>
            <person name="Ichikawa N."/>
            <person name="Sato H."/>
            <person name="Tonouchi N."/>
        </authorList>
    </citation>
    <scope>NUCLEOTIDE SEQUENCE</scope>
    <source>
        <strain evidence="2">NBRC 15670</strain>
    </source>
</reference>
<gene>
    <name evidence="2" type="ORF">Aglo03_61890</name>
</gene>
<keyword evidence="3" id="KW-1185">Reference proteome</keyword>
<evidence type="ECO:0000313" key="2">
    <source>
        <dbReference type="EMBL" id="GLW95373.1"/>
    </source>
</evidence>
<evidence type="ECO:0000313" key="3">
    <source>
        <dbReference type="Proteomes" id="UP001165042"/>
    </source>
</evidence>
<organism evidence="2 3">
    <name type="scientific">Actinokineospora globicatena</name>
    <dbReference type="NCBI Taxonomy" id="103729"/>
    <lineage>
        <taxon>Bacteria</taxon>
        <taxon>Bacillati</taxon>
        <taxon>Actinomycetota</taxon>
        <taxon>Actinomycetes</taxon>
        <taxon>Pseudonocardiales</taxon>
        <taxon>Pseudonocardiaceae</taxon>
        <taxon>Actinokineospora</taxon>
    </lineage>
</organism>
<evidence type="ECO:0000256" key="1">
    <source>
        <dbReference type="SAM" id="Phobius"/>
    </source>
</evidence>
<comment type="caution">
    <text evidence="2">The sequence shown here is derived from an EMBL/GenBank/DDBJ whole genome shotgun (WGS) entry which is preliminary data.</text>
</comment>
<dbReference type="RefSeq" id="WP_285613187.1">
    <property type="nucleotide sequence ID" value="NZ_BSSD01000013.1"/>
</dbReference>
<keyword evidence="1" id="KW-1133">Transmembrane helix</keyword>
<protein>
    <submittedName>
        <fullName evidence="2">Uncharacterized protein</fullName>
    </submittedName>
</protein>
<proteinExistence type="predicted"/>
<feature type="transmembrane region" description="Helical" evidence="1">
    <location>
        <begin position="213"/>
        <end position="232"/>
    </location>
</feature>
<feature type="transmembrane region" description="Helical" evidence="1">
    <location>
        <begin position="156"/>
        <end position="175"/>
    </location>
</feature>
<feature type="transmembrane region" description="Helical" evidence="1">
    <location>
        <begin position="244"/>
        <end position="264"/>
    </location>
</feature>
<dbReference type="EMBL" id="BSSD01000013">
    <property type="protein sequence ID" value="GLW95373.1"/>
    <property type="molecule type" value="Genomic_DNA"/>
</dbReference>
<keyword evidence="1" id="KW-0812">Transmembrane</keyword>
<keyword evidence="1" id="KW-0472">Membrane</keyword>
<feature type="transmembrane region" description="Helical" evidence="1">
    <location>
        <begin position="187"/>
        <end position="206"/>
    </location>
</feature>
<dbReference type="AlphaFoldDB" id="A0A9W6VDV0"/>
<name>A0A9W6VDV0_9PSEU</name>
<feature type="transmembrane region" description="Helical" evidence="1">
    <location>
        <begin position="13"/>
        <end position="34"/>
    </location>
</feature>
<accession>A0A9W6VDV0</accession>
<sequence>MTTTAPPGVTARALVPGGLLVLLFLAVGVLALLAPRTGDDADISEIHIALGSVHDMTVPHEVLECARQDRTATCTVDILGEPLRVAMTHGGTDGDRYASCSATYAGRSTSCAPSYAMAPDYTVGAYLPGLDLTPEEFELAADQVVPWWRFQEGGHILLPVVVFVLPLVAALVVGFTGRTRAAEAPLLMMATAVGWFALLVFATAVHTDRMIDLLIPAAVIGGITVVAWQWALTRPGWRTGFARGLETLVLSGLTCVTAMVFVLLGGATI</sequence>
<dbReference type="Proteomes" id="UP001165042">
    <property type="component" value="Unassembled WGS sequence"/>
</dbReference>